<evidence type="ECO:0000259" key="1">
    <source>
        <dbReference type="Pfam" id="PF01593"/>
    </source>
</evidence>
<gene>
    <name evidence="2" type="ORF">CSC81_18355</name>
</gene>
<comment type="caution">
    <text evidence="2">The sequence shown here is derived from an EMBL/GenBank/DDBJ whole genome shotgun (WGS) entry which is preliminary data.</text>
</comment>
<dbReference type="GO" id="GO:0016491">
    <property type="term" value="F:oxidoreductase activity"/>
    <property type="evidence" value="ECO:0007669"/>
    <property type="project" value="InterPro"/>
</dbReference>
<dbReference type="Pfam" id="PF01593">
    <property type="entry name" value="Amino_oxidase"/>
    <property type="match status" value="1"/>
</dbReference>
<dbReference type="SUPFAM" id="SSF54373">
    <property type="entry name" value="FAD-linked reductases, C-terminal domain"/>
    <property type="match status" value="1"/>
</dbReference>
<organism evidence="2 3">
    <name type="scientific">Tenacibaculum discolor</name>
    <dbReference type="NCBI Taxonomy" id="361581"/>
    <lineage>
        <taxon>Bacteria</taxon>
        <taxon>Pseudomonadati</taxon>
        <taxon>Bacteroidota</taxon>
        <taxon>Flavobacteriia</taxon>
        <taxon>Flavobacteriales</taxon>
        <taxon>Flavobacteriaceae</taxon>
        <taxon>Tenacibaculum</taxon>
    </lineage>
</organism>
<sequence length="108" mass="12230">GVLQIYCWAQDAERIGALSDEERVNECLKGIQYLYPEVDIYKHFAGYKPEETTKTWFWDNHANGGAFALFKPGQFKSLYPTLLTPEFNGSLHFAGECCSVHHGWIVGA</sequence>
<accession>A0A2G1BP55</accession>
<dbReference type="RefSeq" id="WP_176550695.1">
    <property type="nucleotide sequence ID" value="NZ_PDUU01000984.1"/>
</dbReference>
<evidence type="ECO:0000313" key="2">
    <source>
        <dbReference type="EMBL" id="PHN95836.1"/>
    </source>
</evidence>
<name>A0A2G1BP55_9FLAO</name>
<dbReference type="Proteomes" id="UP000222163">
    <property type="component" value="Unassembled WGS sequence"/>
</dbReference>
<dbReference type="Gene3D" id="1.10.10.1620">
    <property type="match status" value="1"/>
</dbReference>
<dbReference type="AlphaFoldDB" id="A0A2G1BP55"/>
<protein>
    <submittedName>
        <fullName evidence="2">Amine oxidase</fullName>
    </submittedName>
</protein>
<dbReference type="Gene3D" id="3.90.660.10">
    <property type="match status" value="1"/>
</dbReference>
<feature type="non-terminal residue" evidence="2">
    <location>
        <position position="1"/>
    </location>
</feature>
<dbReference type="EMBL" id="PDUU01000984">
    <property type="protein sequence ID" value="PHN95836.1"/>
    <property type="molecule type" value="Genomic_DNA"/>
</dbReference>
<proteinExistence type="predicted"/>
<reference evidence="2 3" key="1">
    <citation type="journal article" date="2016" name="Nat. Commun.">
        <title>Microbial interactions lead to rapid micro-scale successions on model marine particles.</title>
        <authorList>
            <person name="Datta M.S."/>
            <person name="Sliwerska E."/>
            <person name="Gore J."/>
            <person name="Polz M.F."/>
            <person name="Cordero O.X."/>
        </authorList>
    </citation>
    <scope>NUCLEOTIDE SEQUENCE [LARGE SCALE GENOMIC DNA]</scope>
    <source>
        <strain evidence="2 3">4G03</strain>
    </source>
</reference>
<feature type="non-terminal residue" evidence="2">
    <location>
        <position position="108"/>
    </location>
</feature>
<dbReference type="InterPro" id="IPR002937">
    <property type="entry name" value="Amino_oxidase"/>
</dbReference>
<feature type="domain" description="Amine oxidase" evidence="1">
    <location>
        <begin position="2"/>
        <end position="108"/>
    </location>
</feature>
<evidence type="ECO:0000313" key="3">
    <source>
        <dbReference type="Proteomes" id="UP000222163"/>
    </source>
</evidence>